<dbReference type="EMBL" id="JAPJDO010000038">
    <property type="protein sequence ID" value="MCX2940381.1"/>
    <property type="molecule type" value="Genomic_DNA"/>
</dbReference>
<evidence type="ECO:0000313" key="2">
    <source>
        <dbReference type="Proteomes" id="UP001300745"/>
    </source>
</evidence>
<accession>A0ABT3SLJ1</accession>
<reference evidence="1 2" key="1">
    <citation type="submission" date="2022-11" db="EMBL/GenBank/DDBJ databases">
        <title>Mycobacterium sp. nov.</title>
        <authorList>
            <person name="Papic B."/>
            <person name="Spicic S."/>
            <person name="Duvnjak S."/>
        </authorList>
    </citation>
    <scope>NUCLEOTIDE SEQUENCE [LARGE SCALE GENOMIC DNA]</scope>
    <source>
        <strain evidence="1 2">CVI_P4</strain>
    </source>
</reference>
<dbReference type="InterPro" id="IPR036188">
    <property type="entry name" value="FAD/NAD-bd_sf"/>
</dbReference>
<evidence type="ECO:0000313" key="1">
    <source>
        <dbReference type="EMBL" id="MCX2940381.1"/>
    </source>
</evidence>
<dbReference type="PANTHER" id="PTHR43422:SF3">
    <property type="entry name" value="THIAMINE THIAZOLE SYNTHASE"/>
    <property type="match status" value="1"/>
</dbReference>
<organism evidence="1 2">
    <name type="scientific">Mycobacterium pinniadriaticum</name>
    <dbReference type="NCBI Taxonomy" id="2994102"/>
    <lineage>
        <taxon>Bacteria</taxon>
        <taxon>Bacillati</taxon>
        <taxon>Actinomycetota</taxon>
        <taxon>Actinomycetes</taxon>
        <taxon>Mycobacteriales</taxon>
        <taxon>Mycobacteriaceae</taxon>
        <taxon>Mycobacterium</taxon>
    </lineage>
</organism>
<protein>
    <submittedName>
        <fullName evidence="1">FAD-dependent oxidoreductase</fullName>
    </submittedName>
</protein>
<gene>
    <name evidence="1" type="ORF">ORI27_27170</name>
</gene>
<dbReference type="Pfam" id="PF12831">
    <property type="entry name" value="FAD_oxidored"/>
    <property type="match status" value="1"/>
</dbReference>
<proteinExistence type="predicted"/>
<name>A0ABT3SLJ1_9MYCO</name>
<dbReference type="PANTHER" id="PTHR43422">
    <property type="entry name" value="THIAMINE THIAZOLE SYNTHASE"/>
    <property type="match status" value="1"/>
</dbReference>
<dbReference type="Gene3D" id="3.50.50.60">
    <property type="entry name" value="FAD/NAD(P)-binding domain"/>
    <property type="match status" value="1"/>
</dbReference>
<dbReference type="RefSeq" id="WP_266000222.1">
    <property type="nucleotide sequence ID" value="NZ_JAPJDN010000038.1"/>
</dbReference>
<dbReference type="SUPFAM" id="SSF51905">
    <property type="entry name" value="FAD/NAD(P)-binding domain"/>
    <property type="match status" value="1"/>
</dbReference>
<sequence>MTRLGERAVVLGASMAGMLAARVAAEYYREVLVVDRDAQPGRPLNRRGVPQGCHGHVLQAAGVGVLDELFPGILDELVADGAPVWDDGDLNRVVLEYGGHRFLRSGVLPDPVVSYLPSRALLDWHVLQRFLGVPNVTLLDAHDVVGLTSAADRRRVTGVAVARSDGGDTSVLGADLVIDATGRGSRAPVFLSELGYDRPREDELVVNLCYTSQWLRVPPGLIREHMVAMFPKPGDLSTVALFGHENGKWLMTVGAMAGQQPAADYADMLAIARRRVPGRIYDALEAAEPVGRAAHYRTPSNRWRRYDSLERIPDGFVVTGDAVCSFNPIYGQGMSVAALDAMALRRCLRRGDRDLPRRFFQAAAKSIRVAWRNATSADLSLPEVAGERPLGIRINNKFSDWVLTAVETDPAVNGQFFRVLGMLDSPARLMRPTLLARVARANVARAQRVRQPELSPSG</sequence>
<dbReference type="Proteomes" id="UP001300745">
    <property type="component" value="Unassembled WGS sequence"/>
</dbReference>
<keyword evidence="2" id="KW-1185">Reference proteome</keyword>
<comment type="caution">
    <text evidence="1">The sequence shown here is derived from an EMBL/GenBank/DDBJ whole genome shotgun (WGS) entry which is preliminary data.</text>
</comment>